<keyword evidence="1" id="KW-0175">Coiled coil</keyword>
<dbReference type="Proteomes" id="UP000283269">
    <property type="component" value="Unassembled WGS sequence"/>
</dbReference>
<feature type="region of interest" description="Disordered" evidence="2">
    <location>
        <begin position="402"/>
        <end position="465"/>
    </location>
</feature>
<feature type="compositionally biased region" description="Low complexity" evidence="2">
    <location>
        <begin position="350"/>
        <end position="374"/>
    </location>
</feature>
<proteinExistence type="predicted"/>
<feature type="compositionally biased region" description="Basic and acidic residues" evidence="2">
    <location>
        <begin position="375"/>
        <end position="385"/>
    </location>
</feature>
<evidence type="ECO:0000313" key="4">
    <source>
        <dbReference type="Proteomes" id="UP000283269"/>
    </source>
</evidence>
<name>A0A409X2S5_PSICY</name>
<organism evidence="3 4">
    <name type="scientific">Psilocybe cyanescens</name>
    <dbReference type="NCBI Taxonomy" id="93625"/>
    <lineage>
        <taxon>Eukaryota</taxon>
        <taxon>Fungi</taxon>
        <taxon>Dikarya</taxon>
        <taxon>Basidiomycota</taxon>
        <taxon>Agaricomycotina</taxon>
        <taxon>Agaricomycetes</taxon>
        <taxon>Agaricomycetidae</taxon>
        <taxon>Agaricales</taxon>
        <taxon>Agaricineae</taxon>
        <taxon>Strophariaceae</taxon>
        <taxon>Psilocybe</taxon>
    </lineage>
</organism>
<reference evidence="3 4" key="1">
    <citation type="journal article" date="2018" name="Evol. Lett.">
        <title>Horizontal gene cluster transfer increased hallucinogenic mushroom diversity.</title>
        <authorList>
            <person name="Reynolds H.T."/>
            <person name="Vijayakumar V."/>
            <person name="Gluck-Thaler E."/>
            <person name="Korotkin H.B."/>
            <person name="Matheny P.B."/>
            <person name="Slot J.C."/>
        </authorList>
    </citation>
    <scope>NUCLEOTIDE SEQUENCE [LARGE SCALE GENOMIC DNA]</scope>
    <source>
        <strain evidence="3 4">2631</strain>
    </source>
</reference>
<gene>
    <name evidence="3" type="ORF">CVT25_010277</name>
</gene>
<feature type="compositionally biased region" description="Pro residues" evidence="2">
    <location>
        <begin position="426"/>
        <end position="443"/>
    </location>
</feature>
<feature type="region of interest" description="Disordered" evidence="2">
    <location>
        <begin position="350"/>
        <end position="385"/>
    </location>
</feature>
<evidence type="ECO:0000256" key="1">
    <source>
        <dbReference type="SAM" id="Coils"/>
    </source>
</evidence>
<dbReference type="InParanoid" id="A0A409X2S5"/>
<feature type="compositionally biased region" description="Polar residues" evidence="2">
    <location>
        <begin position="211"/>
        <end position="221"/>
    </location>
</feature>
<feature type="coiled-coil region" evidence="1">
    <location>
        <begin position="130"/>
        <end position="157"/>
    </location>
</feature>
<accession>A0A409X2S5</accession>
<sequence length="569" mass="62285">MQRIFVLQTMETSKVMEIHQRHLGALGAPPLPYVLAVAPDRTVCSAASVESSAASMHAMSDSYMLGGGGGGGGEKAPYAVRAYPACVEGQRSIVTPQNSDITTRKITSLLTAHRTLLAKLSLLHSRFLDVRACEEAREGVQRERDELRKRVERLVERVQGEHDYRKWPILALSCITQSRHIVPTLVLTLPYPPSTSPQSTSTPTSTHRAYPTSSPRSSPPNKQRMHARKPVMRHSRRESQGGRQSWRGLFVRRGASERYREKQRSKERGEERDGQHYRVWEGRSGDSVGVYTGIWIREKGVRVVWMSGVVVVVVMVMVRRRGVEVQRPVARNRMLRRDIRELSARRASARAASASVPASAVSSSSSTATSTPRVSSDKNNIDTKRAATLTRTLTFDAPTRARAYVSSSESNSKPRTIASGRARAFSPPPPLPLPPPRFPPPTTLAPAPATEKPQPQPRTRTQTHTHTHILQSLEREIGELGGRVDMLVRERGAWGAVVGARSAGGSGSGSGSGSCFGPCSGSGTGAGSDKQAQRMTGGMNAAMRTPTSLEDPLEDPLEDLRYRVYRLEA</sequence>
<feature type="region of interest" description="Disordered" evidence="2">
    <location>
        <begin position="192"/>
        <end position="247"/>
    </location>
</feature>
<evidence type="ECO:0000256" key="2">
    <source>
        <dbReference type="SAM" id="MobiDB-lite"/>
    </source>
</evidence>
<evidence type="ECO:0000313" key="3">
    <source>
        <dbReference type="EMBL" id="PPQ85055.1"/>
    </source>
</evidence>
<feature type="compositionally biased region" description="Polar residues" evidence="2">
    <location>
        <begin position="405"/>
        <end position="414"/>
    </location>
</feature>
<protein>
    <submittedName>
        <fullName evidence="3">Uncharacterized protein</fullName>
    </submittedName>
</protein>
<comment type="caution">
    <text evidence="3">The sequence shown here is derived from an EMBL/GenBank/DDBJ whole genome shotgun (WGS) entry which is preliminary data.</text>
</comment>
<dbReference type="AlphaFoldDB" id="A0A409X2S5"/>
<keyword evidence="4" id="KW-1185">Reference proteome</keyword>
<dbReference type="EMBL" id="NHYD01002766">
    <property type="protein sequence ID" value="PPQ85055.1"/>
    <property type="molecule type" value="Genomic_DNA"/>
</dbReference>
<feature type="compositionally biased region" description="Basic residues" evidence="2">
    <location>
        <begin position="223"/>
        <end position="236"/>
    </location>
</feature>
<feature type="compositionally biased region" description="Low complexity" evidence="2">
    <location>
        <begin position="196"/>
        <end position="206"/>
    </location>
</feature>